<dbReference type="Proteomes" id="UP001554567">
    <property type="component" value="Unassembled WGS sequence"/>
</dbReference>
<dbReference type="PANTHER" id="PTHR23028">
    <property type="entry name" value="ACETYLTRANSFERASE"/>
    <property type="match status" value="1"/>
</dbReference>
<feature type="transmembrane region" description="Helical" evidence="1">
    <location>
        <begin position="38"/>
        <end position="58"/>
    </location>
</feature>
<evidence type="ECO:0000259" key="2">
    <source>
        <dbReference type="Pfam" id="PF01757"/>
    </source>
</evidence>
<feature type="transmembrane region" description="Helical" evidence="1">
    <location>
        <begin position="267"/>
        <end position="284"/>
    </location>
</feature>
<keyword evidence="1" id="KW-0472">Membrane</keyword>
<accession>A0ABV3MYG0</accession>
<dbReference type="EMBL" id="JBFKZN010000002">
    <property type="protein sequence ID" value="MEW5288598.1"/>
    <property type="molecule type" value="Genomic_DNA"/>
</dbReference>
<proteinExistence type="predicted"/>
<evidence type="ECO:0000313" key="3">
    <source>
        <dbReference type="EMBL" id="MEW5288598.1"/>
    </source>
</evidence>
<gene>
    <name evidence="3" type="ORF">ABW286_05300</name>
</gene>
<comment type="caution">
    <text evidence="3">The sequence shown here is derived from an EMBL/GenBank/DDBJ whole genome shotgun (WGS) entry which is preliminary data.</text>
</comment>
<name>A0ABV3MYG0_9GAMM</name>
<evidence type="ECO:0000313" key="4">
    <source>
        <dbReference type="Proteomes" id="UP001554567"/>
    </source>
</evidence>
<dbReference type="GO" id="GO:0016746">
    <property type="term" value="F:acyltransferase activity"/>
    <property type="evidence" value="ECO:0007669"/>
    <property type="project" value="UniProtKB-KW"/>
</dbReference>
<keyword evidence="3" id="KW-0012">Acyltransferase</keyword>
<sequence length="336" mass="38158">MNTKNTIKEYRSDIDGLRCLAVMLVILFHAGTGWFSSGFIGVDIFFVISGYLITGIILSQSEKENFRLSEFLNRRLWRIQPALLVTSFVAFLAATFLYVVPDYLSFMKSAKYNAIFLSNQFFAKQSVGYASPQSEFFPLLHTWSLSIEWQWYLILPAVLLCVDRLKIRFSFQWQRNHASELQLLCWLILTIIFAFISLHISEKTPGGSYYFLLSRIFEFTAGGTAFLISRYISNVKPFIISIISIVSIPSLILIATREGLINGYPDGWTIAVVSFTAALLISGASSQRNVIQFLSISLNFSQFLLCHLLANFHIRFIYGIGRFSLFADISALTLKV</sequence>
<feature type="transmembrane region" description="Helical" evidence="1">
    <location>
        <begin position="291"/>
        <end position="310"/>
    </location>
</feature>
<feature type="transmembrane region" description="Helical" evidence="1">
    <location>
        <begin position="183"/>
        <end position="201"/>
    </location>
</feature>
<keyword evidence="1" id="KW-0812">Transmembrane</keyword>
<dbReference type="PANTHER" id="PTHR23028:SF53">
    <property type="entry name" value="ACYL_TRANSF_3 DOMAIN-CONTAINING PROTEIN"/>
    <property type="match status" value="1"/>
</dbReference>
<feature type="domain" description="Acyltransferase 3" evidence="2">
    <location>
        <begin position="13"/>
        <end position="296"/>
    </location>
</feature>
<keyword evidence="4" id="KW-1185">Reference proteome</keyword>
<feature type="transmembrane region" description="Helical" evidence="1">
    <location>
        <begin position="235"/>
        <end position="255"/>
    </location>
</feature>
<reference evidence="3 4" key="1">
    <citation type="submission" date="2024-07" db="EMBL/GenBank/DDBJ databases">
        <authorList>
            <person name="Dulla G.F.J."/>
            <person name="Delorm J.G."/>
        </authorList>
    </citation>
    <scope>NUCLEOTIDE SEQUENCE [LARGE SCALE GENOMIC DNA]</scope>
    <source>
        <strain evidence="3 4">JGD 233</strain>
    </source>
</reference>
<dbReference type="RefSeq" id="WP_367166875.1">
    <property type="nucleotide sequence ID" value="NZ_JBFKZN010000002.1"/>
</dbReference>
<dbReference type="InterPro" id="IPR002656">
    <property type="entry name" value="Acyl_transf_3_dom"/>
</dbReference>
<dbReference type="EC" id="2.3.-.-" evidence="3"/>
<feature type="transmembrane region" description="Helical" evidence="1">
    <location>
        <begin position="79"/>
        <end position="100"/>
    </location>
</feature>
<dbReference type="InterPro" id="IPR050879">
    <property type="entry name" value="Acyltransferase_3"/>
</dbReference>
<keyword evidence="1" id="KW-1133">Transmembrane helix</keyword>
<organism evidence="3 4">
    <name type="scientific">Erwinia papayae</name>
    <dbReference type="NCBI Taxonomy" id="206499"/>
    <lineage>
        <taxon>Bacteria</taxon>
        <taxon>Pseudomonadati</taxon>
        <taxon>Pseudomonadota</taxon>
        <taxon>Gammaproteobacteria</taxon>
        <taxon>Enterobacterales</taxon>
        <taxon>Erwiniaceae</taxon>
        <taxon>Erwinia</taxon>
    </lineage>
</organism>
<feature type="transmembrane region" description="Helical" evidence="1">
    <location>
        <begin position="143"/>
        <end position="162"/>
    </location>
</feature>
<feature type="transmembrane region" description="Helical" evidence="1">
    <location>
        <begin position="207"/>
        <end position="228"/>
    </location>
</feature>
<keyword evidence="3" id="KW-0808">Transferase</keyword>
<feature type="transmembrane region" description="Helical" evidence="1">
    <location>
        <begin position="12"/>
        <end position="32"/>
    </location>
</feature>
<protein>
    <submittedName>
        <fullName evidence="3">Acyltransferase</fullName>
        <ecNumber evidence="3">2.3.-.-</ecNumber>
    </submittedName>
</protein>
<evidence type="ECO:0000256" key="1">
    <source>
        <dbReference type="SAM" id="Phobius"/>
    </source>
</evidence>
<dbReference type="Pfam" id="PF01757">
    <property type="entry name" value="Acyl_transf_3"/>
    <property type="match status" value="1"/>
</dbReference>